<feature type="transmembrane region" description="Helical" evidence="1">
    <location>
        <begin position="6"/>
        <end position="25"/>
    </location>
</feature>
<name>A0A0F9UCQ9_9ZZZZ</name>
<dbReference type="EMBL" id="LAZR01000741">
    <property type="protein sequence ID" value="KKN59036.1"/>
    <property type="molecule type" value="Genomic_DNA"/>
</dbReference>
<protein>
    <submittedName>
        <fullName evidence="2">Uncharacterized protein</fullName>
    </submittedName>
</protein>
<reference evidence="2" key="1">
    <citation type="journal article" date="2015" name="Nature">
        <title>Complex archaea that bridge the gap between prokaryotes and eukaryotes.</title>
        <authorList>
            <person name="Spang A."/>
            <person name="Saw J.H."/>
            <person name="Jorgensen S.L."/>
            <person name="Zaremba-Niedzwiedzka K."/>
            <person name="Martijn J."/>
            <person name="Lind A.E."/>
            <person name="van Eijk R."/>
            <person name="Schleper C."/>
            <person name="Guy L."/>
            <person name="Ettema T.J."/>
        </authorList>
    </citation>
    <scope>NUCLEOTIDE SEQUENCE</scope>
</reference>
<keyword evidence="1" id="KW-1133">Transmembrane helix</keyword>
<keyword evidence="1" id="KW-0472">Membrane</keyword>
<evidence type="ECO:0000313" key="2">
    <source>
        <dbReference type="EMBL" id="KKN59036.1"/>
    </source>
</evidence>
<keyword evidence="1" id="KW-0812">Transmembrane</keyword>
<evidence type="ECO:0000256" key="1">
    <source>
        <dbReference type="SAM" id="Phobius"/>
    </source>
</evidence>
<comment type="caution">
    <text evidence="2">The sequence shown here is derived from an EMBL/GenBank/DDBJ whole genome shotgun (WGS) entry which is preliminary data.</text>
</comment>
<dbReference type="AlphaFoldDB" id="A0A0F9UCQ9"/>
<proteinExistence type="predicted"/>
<accession>A0A0F9UCQ9</accession>
<organism evidence="2">
    <name type="scientific">marine sediment metagenome</name>
    <dbReference type="NCBI Taxonomy" id="412755"/>
    <lineage>
        <taxon>unclassified sequences</taxon>
        <taxon>metagenomes</taxon>
        <taxon>ecological metagenomes</taxon>
    </lineage>
</organism>
<sequence length="51" mass="6078">MKYIDFYLWSAIVILVGLNLLGLGVEFEREWQITWFLLSVIGWQLSRMNQS</sequence>
<gene>
    <name evidence="2" type="ORF">LCGC14_0545910</name>
</gene>